<feature type="transmembrane region" description="Helical" evidence="1">
    <location>
        <begin position="214"/>
        <end position="237"/>
    </location>
</feature>
<keyword evidence="1" id="KW-0472">Membrane</keyword>
<feature type="transmembrane region" description="Helical" evidence="1">
    <location>
        <begin position="130"/>
        <end position="152"/>
    </location>
</feature>
<reference evidence="2" key="1">
    <citation type="submission" date="2020-05" db="EMBL/GenBank/DDBJ databases">
        <title>Mycena genomes resolve the evolution of fungal bioluminescence.</title>
        <authorList>
            <person name="Tsai I.J."/>
        </authorList>
    </citation>
    <scope>NUCLEOTIDE SEQUENCE</scope>
    <source>
        <strain evidence="2">CCC161011</strain>
    </source>
</reference>
<keyword evidence="1" id="KW-0812">Transmembrane</keyword>
<name>A0A8H6XKQ3_9AGAR</name>
<organism evidence="2 3">
    <name type="scientific">Mycena venus</name>
    <dbReference type="NCBI Taxonomy" id="2733690"/>
    <lineage>
        <taxon>Eukaryota</taxon>
        <taxon>Fungi</taxon>
        <taxon>Dikarya</taxon>
        <taxon>Basidiomycota</taxon>
        <taxon>Agaricomycotina</taxon>
        <taxon>Agaricomycetes</taxon>
        <taxon>Agaricomycetidae</taxon>
        <taxon>Agaricales</taxon>
        <taxon>Marasmiineae</taxon>
        <taxon>Mycenaceae</taxon>
        <taxon>Mycena</taxon>
    </lineage>
</organism>
<proteinExistence type="predicted"/>
<dbReference type="AlphaFoldDB" id="A0A8H6XKQ3"/>
<gene>
    <name evidence="2" type="ORF">MVEN_01812700</name>
</gene>
<keyword evidence="1" id="KW-1133">Transmembrane helix</keyword>
<protein>
    <submittedName>
        <fullName evidence="2">Uncharacterized protein</fullName>
    </submittedName>
</protein>
<comment type="caution">
    <text evidence="2">The sequence shown here is derived from an EMBL/GenBank/DDBJ whole genome shotgun (WGS) entry which is preliminary data.</text>
</comment>
<feature type="transmembrane region" description="Helical" evidence="1">
    <location>
        <begin position="20"/>
        <end position="39"/>
    </location>
</feature>
<evidence type="ECO:0000256" key="1">
    <source>
        <dbReference type="SAM" id="Phobius"/>
    </source>
</evidence>
<dbReference type="Proteomes" id="UP000620124">
    <property type="component" value="Unassembled WGS sequence"/>
</dbReference>
<sequence length="332" mass="36920">MVQSLALDEAAIISTALEGILYGFSVLMFIPTMWTLLAGRNYTQVNFPMVIVSCLLFILSSLASCHMASDIRRNYSGFVRFRDTFPGGPPAWFANDIDPSFIFKNAVYGIQTALGDGVVIYRCYMVWRSVWVIVLPLILWLAFCSTTVGGLYTLTHSSASTGPIFTQRVGHWITAFYATTLLCNLCATGLLAYRLWSIERNVRGRVGRGLAWPVLMIIVDAGVLYSVTLLAALVCFISKSNGQYVVLDMATPIISIAFYMVIIRVGIAQNSHLWSNNMTLTFQRTPLPQGELSNRARPMHVHIEQLTEVDGEQHDCSLGKSDEANNHQMSRV</sequence>
<feature type="transmembrane region" description="Helical" evidence="1">
    <location>
        <begin position="45"/>
        <end position="65"/>
    </location>
</feature>
<feature type="transmembrane region" description="Helical" evidence="1">
    <location>
        <begin position="172"/>
        <end position="193"/>
    </location>
</feature>
<accession>A0A8H6XKQ3</accession>
<evidence type="ECO:0000313" key="3">
    <source>
        <dbReference type="Proteomes" id="UP000620124"/>
    </source>
</evidence>
<dbReference type="OrthoDB" id="3354175at2759"/>
<feature type="transmembrane region" description="Helical" evidence="1">
    <location>
        <begin position="249"/>
        <end position="267"/>
    </location>
</feature>
<evidence type="ECO:0000313" key="2">
    <source>
        <dbReference type="EMBL" id="KAF7342247.1"/>
    </source>
</evidence>
<keyword evidence="3" id="KW-1185">Reference proteome</keyword>
<dbReference type="EMBL" id="JACAZI010000017">
    <property type="protein sequence ID" value="KAF7342247.1"/>
    <property type="molecule type" value="Genomic_DNA"/>
</dbReference>